<reference evidence="2" key="1">
    <citation type="submission" date="2025-08" db="UniProtKB">
        <authorList>
            <consortium name="RefSeq"/>
        </authorList>
    </citation>
    <scope>IDENTIFICATION</scope>
    <source>
        <tissue evidence="2">Tentacle</tissue>
    </source>
</reference>
<gene>
    <name evidence="2" type="primary">LOC116304699</name>
</gene>
<dbReference type="AlphaFoldDB" id="A0A6P8IW58"/>
<dbReference type="RefSeq" id="XP_031570333.1">
    <property type="nucleotide sequence ID" value="XM_031714473.1"/>
</dbReference>
<protein>
    <submittedName>
        <fullName evidence="2">Uncharacterized protein LOC116304699</fullName>
    </submittedName>
</protein>
<dbReference type="KEGG" id="aten:116304699"/>
<dbReference type="OrthoDB" id="5988091at2759"/>
<dbReference type="GeneID" id="116304699"/>
<proteinExistence type="predicted"/>
<evidence type="ECO:0000313" key="2">
    <source>
        <dbReference type="RefSeq" id="XP_031570333.1"/>
    </source>
</evidence>
<sequence length="152" mass="16837">MAQDSVKVTMDTVKDKCPAFEKGKACPYNVPELKGLGKGCPEFKNGCPFKGVKDVGEFKQKLGELRDNCKGKENYDKAFELINKANGEQVAKLGHCPFHKNGCQLSEDLNGKPITNDFVDMDTIKTKCPVFSERSLLPLQPSLLERVGKRLS</sequence>
<dbReference type="InParanoid" id="A0A6P8IW58"/>
<keyword evidence="1" id="KW-1185">Reference proteome</keyword>
<accession>A0A6P8IW58</accession>
<name>A0A6P8IW58_ACTTE</name>
<evidence type="ECO:0000313" key="1">
    <source>
        <dbReference type="Proteomes" id="UP000515163"/>
    </source>
</evidence>
<organism evidence="1 2">
    <name type="scientific">Actinia tenebrosa</name>
    <name type="common">Australian red waratah sea anemone</name>
    <dbReference type="NCBI Taxonomy" id="6105"/>
    <lineage>
        <taxon>Eukaryota</taxon>
        <taxon>Metazoa</taxon>
        <taxon>Cnidaria</taxon>
        <taxon>Anthozoa</taxon>
        <taxon>Hexacorallia</taxon>
        <taxon>Actiniaria</taxon>
        <taxon>Actiniidae</taxon>
        <taxon>Actinia</taxon>
    </lineage>
</organism>
<dbReference type="Proteomes" id="UP000515163">
    <property type="component" value="Unplaced"/>
</dbReference>